<evidence type="ECO:0000313" key="2">
    <source>
        <dbReference type="EMBL" id="KAG8189887.1"/>
    </source>
</evidence>
<dbReference type="AlphaFoldDB" id="A0AAV6V1K0"/>
<organism evidence="2 3">
    <name type="scientific">Oedothorax gibbosus</name>
    <dbReference type="NCBI Taxonomy" id="931172"/>
    <lineage>
        <taxon>Eukaryota</taxon>
        <taxon>Metazoa</taxon>
        <taxon>Ecdysozoa</taxon>
        <taxon>Arthropoda</taxon>
        <taxon>Chelicerata</taxon>
        <taxon>Arachnida</taxon>
        <taxon>Araneae</taxon>
        <taxon>Araneomorphae</taxon>
        <taxon>Entelegynae</taxon>
        <taxon>Araneoidea</taxon>
        <taxon>Linyphiidae</taxon>
        <taxon>Erigoninae</taxon>
        <taxon>Oedothorax</taxon>
    </lineage>
</organism>
<evidence type="ECO:0000256" key="1">
    <source>
        <dbReference type="SAM" id="MobiDB-lite"/>
    </source>
</evidence>
<proteinExistence type="predicted"/>
<feature type="region of interest" description="Disordered" evidence="1">
    <location>
        <begin position="1"/>
        <end position="31"/>
    </location>
</feature>
<dbReference type="EMBL" id="JAFNEN010000200">
    <property type="protein sequence ID" value="KAG8189887.1"/>
    <property type="molecule type" value="Genomic_DNA"/>
</dbReference>
<keyword evidence="3" id="KW-1185">Reference proteome</keyword>
<sequence length="78" mass="8295">MILKKNGMPFPPTTGPPPDVRGDSLVSSTPTNHRQKTFCFLSASLTRKDGGGFCTAFCGQQVGEADSSRNYKGEGLSN</sequence>
<gene>
    <name evidence="2" type="ORF">JTE90_018668</name>
</gene>
<protein>
    <submittedName>
        <fullName evidence="2">Uncharacterized protein</fullName>
    </submittedName>
</protein>
<evidence type="ECO:0000313" key="3">
    <source>
        <dbReference type="Proteomes" id="UP000827092"/>
    </source>
</evidence>
<feature type="compositionally biased region" description="Pro residues" evidence="1">
    <location>
        <begin position="9"/>
        <end position="19"/>
    </location>
</feature>
<reference evidence="2 3" key="1">
    <citation type="journal article" date="2022" name="Nat. Ecol. Evol.">
        <title>A masculinizing supergene underlies an exaggerated male reproductive morph in a spider.</title>
        <authorList>
            <person name="Hendrickx F."/>
            <person name="De Corte Z."/>
            <person name="Sonet G."/>
            <person name="Van Belleghem S.M."/>
            <person name="Kostlbacher S."/>
            <person name="Vangestel C."/>
        </authorList>
    </citation>
    <scope>NUCLEOTIDE SEQUENCE [LARGE SCALE GENOMIC DNA]</scope>
    <source>
        <strain evidence="2">W744_W776</strain>
    </source>
</reference>
<name>A0AAV6V1K0_9ARAC</name>
<dbReference type="Proteomes" id="UP000827092">
    <property type="component" value="Unassembled WGS sequence"/>
</dbReference>
<comment type="caution">
    <text evidence="2">The sequence shown here is derived from an EMBL/GenBank/DDBJ whole genome shotgun (WGS) entry which is preliminary data.</text>
</comment>
<accession>A0AAV6V1K0</accession>